<evidence type="ECO:0000256" key="5">
    <source>
        <dbReference type="ARBA" id="ARBA00022723"/>
    </source>
</evidence>
<dbReference type="GO" id="GO:0005737">
    <property type="term" value="C:cytoplasm"/>
    <property type="evidence" value="ECO:0007669"/>
    <property type="project" value="TreeGrafter"/>
</dbReference>
<dbReference type="GO" id="GO:0004411">
    <property type="term" value="F:homogentisate 1,2-dioxygenase activity"/>
    <property type="evidence" value="ECO:0007669"/>
    <property type="project" value="UniProtKB-EC"/>
</dbReference>
<dbReference type="GO" id="GO:0006559">
    <property type="term" value="P:L-phenylalanine catabolic process"/>
    <property type="evidence" value="ECO:0007669"/>
    <property type="project" value="UniProtKB-UniPathway"/>
</dbReference>
<dbReference type="CDD" id="cd07000">
    <property type="entry name" value="cupin_HGO_N"/>
    <property type="match status" value="1"/>
</dbReference>
<dbReference type="GO" id="GO:0046872">
    <property type="term" value="F:metal ion binding"/>
    <property type="evidence" value="ECO:0007669"/>
    <property type="project" value="UniProtKB-KW"/>
</dbReference>
<dbReference type="EMBL" id="KZ613467">
    <property type="protein sequence ID" value="PMD26736.1"/>
    <property type="molecule type" value="Genomic_DNA"/>
</dbReference>
<dbReference type="SUPFAM" id="SSF51182">
    <property type="entry name" value="RmlC-like cupins"/>
    <property type="match status" value="1"/>
</dbReference>
<evidence type="ECO:0000313" key="16">
    <source>
        <dbReference type="Proteomes" id="UP000235672"/>
    </source>
</evidence>
<keyword evidence="16" id="KW-1185">Reference proteome</keyword>
<gene>
    <name evidence="15" type="ORF">NA56DRAFT_295567</name>
</gene>
<evidence type="ECO:0000259" key="14">
    <source>
        <dbReference type="Pfam" id="PF20510"/>
    </source>
</evidence>
<dbReference type="GO" id="GO:0006572">
    <property type="term" value="P:L-tyrosine catabolic process"/>
    <property type="evidence" value="ECO:0007669"/>
    <property type="project" value="UniProtKB-KW"/>
</dbReference>
<keyword evidence="6" id="KW-0828">Tyrosine catabolism</keyword>
<dbReference type="PANTHER" id="PTHR11056">
    <property type="entry name" value="HOMOGENTISATE 1,2-DIOXYGENASE"/>
    <property type="match status" value="1"/>
</dbReference>
<dbReference type="NCBIfam" id="TIGR01015">
    <property type="entry name" value="hmgA"/>
    <property type="match status" value="1"/>
</dbReference>
<dbReference type="InterPro" id="IPR011051">
    <property type="entry name" value="RmlC_Cupin_sf"/>
</dbReference>
<evidence type="ECO:0000256" key="3">
    <source>
        <dbReference type="ARBA" id="ARBA00007757"/>
    </source>
</evidence>
<evidence type="ECO:0000256" key="8">
    <source>
        <dbReference type="ARBA" id="ARBA00023002"/>
    </source>
</evidence>
<dbReference type="Pfam" id="PF04209">
    <property type="entry name" value="HgmA_C"/>
    <property type="match status" value="1"/>
</dbReference>
<sequence length="448" mass="49824">MPVTKFSVPEKYKYLEGFGTYHQSEAVPGANPVAANSPQVPPFRLSTERISGSSFTAPRATNLQTWIYRVHPSPEHGDFTPLSSQPSSLEEELHLTPNALRWHDFPITKGQDWISSQKVITKSGNPRKKEGLAYLMYAASESMAPNTVFYSSDGDYLVIPQAGTLDIQTELGNLLVRQNEIVVIPRGIRYRVDVVGGIARGYICELYQGHFQLPELGPIGSCSLANARDFQIPIAQFSGSISNGIASCEKENWTIVTKFAGKLFSCTQDHTPFDIAAWHGTYYPYKYDLGRFSVIGSISYDHPDPSIFTVLTAPSHREPGTAVCDFAIFPPRWLVMEDTYRPPYYHRNSMSEFAGVIINNQDEESVWNKGGGDGFKPFGATLNGAMVPHGMDKKTHEEARKSDLKPEKAGMEGFMVFLFESERMMGVSWWALEAARKFGGKVPIRAGL</sequence>
<organism evidence="15 16">
    <name type="scientific">Hyaloscypha hepaticicola</name>
    <dbReference type="NCBI Taxonomy" id="2082293"/>
    <lineage>
        <taxon>Eukaryota</taxon>
        <taxon>Fungi</taxon>
        <taxon>Dikarya</taxon>
        <taxon>Ascomycota</taxon>
        <taxon>Pezizomycotina</taxon>
        <taxon>Leotiomycetes</taxon>
        <taxon>Helotiales</taxon>
        <taxon>Hyaloscyphaceae</taxon>
        <taxon>Hyaloscypha</taxon>
    </lineage>
</organism>
<comment type="similarity">
    <text evidence="3">Belongs to the homogentisate dioxygenase family.</text>
</comment>
<evidence type="ECO:0000256" key="9">
    <source>
        <dbReference type="ARBA" id="ARBA00023004"/>
    </source>
</evidence>
<evidence type="ECO:0000256" key="7">
    <source>
        <dbReference type="ARBA" id="ARBA00022964"/>
    </source>
</evidence>
<dbReference type="InterPro" id="IPR046451">
    <property type="entry name" value="HgmA_C"/>
</dbReference>
<dbReference type="Proteomes" id="UP000235672">
    <property type="component" value="Unassembled WGS sequence"/>
</dbReference>
<evidence type="ECO:0000256" key="10">
    <source>
        <dbReference type="ARBA" id="ARBA00023232"/>
    </source>
</evidence>
<keyword evidence="7 15" id="KW-0223">Dioxygenase</keyword>
<dbReference type="Gene3D" id="2.60.120.10">
    <property type="entry name" value="Jelly Rolls"/>
    <property type="match status" value="1"/>
</dbReference>
<dbReference type="FunFam" id="2.60.120.10:FF:000034">
    <property type="entry name" value="Homogentisate 1,2-dioxygenase"/>
    <property type="match status" value="1"/>
</dbReference>
<keyword evidence="9 12" id="KW-0408">Iron</keyword>
<feature type="binding site" evidence="12">
    <location>
        <position position="352"/>
    </location>
    <ligand>
        <name>Fe cation</name>
        <dbReference type="ChEBI" id="CHEBI:24875"/>
    </ligand>
</feature>
<dbReference type="STRING" id="1745343.A0A2J6QKI1"/>
<comment type="cofactor">
    <cofactor evidence="1 12">
        <name>Fe cation</name>
        <dbReference type="ChEBI" id="CHEBI:24875"/>
    </cofactor>
</comment>
<dbReference type="InterPro" id="IPR014710">
    <property type="entry name" value="RmlC-like_jellyroll"/>
</dbReference>
<evidence type="ECO:0000256" key="4">
    <source>
        <dbReference type="ARBA" id="ARBA00013127"/>
    </source>
</evidence>
<dbReference type="AlphaFoldDB" id="A0A2J6QKI1"/>
<keyword evidence="8" id="KW-0560">Oxidoreductase</keyword>
<evidence type="ECO:0000256" key="1">
    <source>
        <dbReference type="ARBA" id="ARBA00001962"/>
    </source>
</evidence>
<evidence type="ECO:0000256" key="2">
    <source>
        <dbReference type="ARBA" id="ARBA00004704"/>
    </source>
</evidence>
<comment type="pathway">
    <text evidence="2">Amino-acid degradation; L-phenylalanine degradation; acetoacetate and fumarate from L-phenylalanine: step 4/6.</text>
</comment>
<keyword evidence="10" id="KW-0585">Phenylalanine catabolism</keyword>
<feature type="binding site" evidence="12">
    <location>
        <position position="389"/>
    </location>
    <ligand>
        <name>Fe cation</name>
        <dbReference type="ChEBI" id="CHEBI:24875"/>
    </ligand>
</feature>
<protein>
    <recommendedName>
        <fullName evidence="4">homogentisate 1,2-dioxygenase</fullName>
        <ecNumber evidence="4">1.13.11.5</ecNumber>
    </recommendedName>
</protein>
<feature type="domain" description="Homogentisate 1,2-dioxygenase C-terminal" evidence="13">
    <location>
        <begin position="291"/>
        <end position="434"/>
    </location>
</feature>
<dbReference type="Pfam" id="PF20510">
    <property type="entry name" value="HgmA_N"/>
    <property type="match status" value="1"/>
</dbReference>
<dbReference type="OrthoDB" id="1689029at2759"/>
<feature type="binding site" evidence="12">
    <location>
        <position position="389"/>
    </location>
    <ligand>
        <name>homogentisate</name>
        <dbReference type="ChEBI" id="CHEBI:16169"/>
    </ligand>
</feature>
<dbReference type="UniPathway" id="UPA00139">
    <property type="reaction ID" value="UER00339"/>
</dbReference>
<feature type="active site" description="Proton acceptor" evidence="11">
    <location>
        <position position="302"/>
    </location>
</feature>
<feature type="domain" description="Homogentisate 1,2-dioxygenase N-terminal" evidence="14">
    <location>
        <begin position="13"/>
        <end position="289"/>
    </location>
</feature>
<dbReference type="InterPro" id="IPR046452">
    <property type="entry name" value="HgmA_N"/>
</dbReference>
<evidence type="ECO:0000313" key="15">
    <source>
        <dbReference type="EMBL" id="PMD26736.1"/>
    </source>
</evidence>
<keyword evidence="5 12" id="KW-0479">Metal-binding</keyword>
<evidence type="ECO:0000259" key="13">
    <source>
        <dbReference type="Pfam" id="PF04209"/>
    </source>
</evidence>
<evidence type="ECO:0000256" key="12">
    <source>
        <dbReference type="PIRSR" id="PIRSR605708-2"/>
    </source>
</evidence>
<dbReference type="EC" id="1.13.11.5" evidence="4"/>
<dbReference type="InterPro" id="IPR005708">
    <property type="entry name" value="Homogentis_dOase"/>
</dbReference>
<evidence type="ECO:0000256" key="11">
    <source>
        <dbReference type="PIRSR" id="PIRSR605708-1"/>
    </source>
</evidence>
<proteinExistence type="inferred from homology"/>
<feature type="binding site" evidence="12">
    <location>
        <position position="346"/>
    </location>
    <ligand>
        <name>homogentisate</name>
        <dbReference type="ChEBI" id="CHEBI:16169"/>
    </ligand>
</feature>
<reference evidence="15 16" key="1">
    <citation type="submission" date="2016-05" db="EMBL/GenBank/DDBJ databases">
        <title>A degradative enzymes factory behind the ericoid mycorrhizal symbiosis.</title>
        <authorList>
            <consortium name="DOE Joint Genome Institute"/>
            <person name="Martino E."/>
            <person name="Morin E."/>
            <person name="Grelet G."/>
            <person name="Kuo A."/>
            <person name="Kohler A."/>
            <person name="Daghino S."/>
            <person name="Barry K."/>
            <person name="Choi C."/>
            <person name="Cichocki N."/>
            <person name="Clum A."/>
            <person name="Copeland A."/>
            <person name="Hainaut M."/>
            <person name="Haridas S."/>
            <person name="Labutti K."/>
            <person name="Lindquist E."/>
            <person name="Lipzen A."/>
            <person name="Khouja H.-R."/>
            <person name="Murat C."/>
            <person name="Ohm R."/>
            <person name="Olson A."/>
            <person name="Spatafora J."/>
            <person name="Veneault-Fourrey C."/>
            <person name="Henrissat B."/>
            <person name="Grigoriev I."/>
            <person name="Martin F."/>
            <person name="Perotto S."/>
        </authorList>
    </citation>
    <scope>NUCLEOTIDE SEQUENCE [LARGE SCALE GENOMIC DNA]</scope>
    <source>
        <strain evidence="15 16">UAMH 7357</strain>
    </source>
</reference>
<dbReference type="PANTHER" id="PTHR11056:SF0">
    <property type="entry name" value="HOMOGENTISATE 1,2-DIOXYGENASE"/>
    <property type="match status" value="1"/>
</dbReference>
<name>A0A2J6QKI1_9HELO</name>
<accession>A0A2J6QKI1</accession>
<evidence type="ECO:0000256" key="6">
    <source>
        <dbReference type="ARBA" id="ARBA00022878"/>
    </source>
</evidence>